<evidence type="ECO:0000313" key="3">
    <source>
        <dbReference type="Proteomes" id="UP000632195"/>
    </source>
</evidence>
<dbReference type="SUPFAM" id="SSF102114">
    <property type="entry name" value="Radical SAM enzymes"/>
    <property type="match status" value="1"/>
</dbReference>
<dbReference type="SFLD" id="SFLDG01082">
    <property type="entry name" value="B12-binding_domain_containing"/>
    <property type="match status" value="1"/>
</dbReference>
<organism evidence="2 3">
    <name type="scientific">Thermogymnomonas acidicola</name>
    <dbReference type="NCBI Taxonomy" id="399579"/>
    <lineage>
        <taxon>Archaea</taxon>
        <taxon>Methanobacteriati</taxon>
        <taxon>Thermoplasmatota</taxon>
        <taxon>Thermoplasmata</taxon>
        <taxon>Thermoplasmatales</taxon>
        <taxon>Thermogymnomonas</taxon>
    </lineage>
</organism>
<dbReference type="InterPro" id="IPR007197">
    <property type="entry name" value="rSAM"/>
</dbReference>
<accession>A0AA37BP61</accession>
<comment type="caution">
    <text evidence="2">The sequence shown here is derived from an EMBL/GenBank/DDBJ whole genome shotgun (WGS) entry which is preliminary data.</text>
</comment>
<dbReference type="InterPro" id="IPR023404">
    <property type="entry name" value="rSAM_horseshoe"/>
</dbReference>
<feature type="domain" description="Radical SAM core" evidence="1">
    <location>
        <begin position="204"/>
        <end position="462"/>
    </location>
</feature>
<dbReference type="Proteomes" id="UP000632195">
    <property type="component" value="Unassembled WGS sequence"/>
</dbReference>
<sequence length="543" mass="61369">MARIVLTADRGSFTEYAGVSTLGYVACMPARLVPRLMMDKMFTPPNAYHRNGEATVAPYALRKVEAVLVNAGFNDVVVSPPEALERVVGPDTKLLGITVHDPLGLSPVAFKLTMLFGGGPSWTAQFFTELSEKIARLKRAYNFKVFAGGPATWQLALERPEWVDTIFYGEAEVDLPELVRKALNGEQLPRDMKGRDPKVEQIPTIVKPARFGEVQVTRGCPRGCQFCSITPETFRTIPLESVMKEVELNLKHGSRNIELLTDDILLYGAKRLVTNHEAVVKLFESVKKAGAEQIFFPHISSPAVLDSPKTVEEISHIAEYDKYMAEAPVVGLENGSERIIAKYMRGKPFPWTPADWKDVIIRSTAILNDAYITPCYTMTIGYPDETDEDVEKSIEMVEDIYAEKLRAWVFPLPVIPMGTSRIRQNPFPVMERLPKKYWELLYVSWKHDLEVTRQVFPYMTRRVGNGAVRYLVNMIMDRTFSHIEGIFKELMETNGQKAREFSRIELNSFFGLMKTIYWLGTTVFTPPSKKEEDVAVSPEANAH</sequence>
<dbReference type="PANTHER" id="PTHR42731">
    <property type="entry name" value="SLL1084 PROTEIN"/>
    <property type="match status" value="1"/>
</dbReference>
<reference evidence="2" key="1">
    <citation type="journal article" date="2014" name="Int. J. Syst. Evol. Microbiol.">
        <title>Complete genome sequence of Corynebacterium casei LMG S-19264T (=DSM 44701T), isolated from a smear-ripened cheese.</title>
        <authorList>
            <consortium name="US DOE Joint Genome Institute (JGI-PGF)"/>
            <person name="Walter F."/>
            <person name="Albersmeier A."/>
            <person name="Kalinowski J."/>
            <person name="Ruckert C."/>
        </authorList>
    </citation>
    <scope>NUCLEOTIDE SEQUENCE</scope>
    <source>
        <strain evidence="2">JCM 13583</strain>
    </source>
</reference>
<dbReference type="InterPro" id="IPR058240">
    <property type="entry name" value="rSAM_sf"/>
</dbReference>
<proteinExistence type="predicted"/>
<gene>
    <name evidence="2" type="ORF">GCM10007108_00040</name>
</gene>
<dbReference type="InterPro" id="IPR006638">
    <property type="entry name" value="Elp3/MiaA/NifB-like_rSAM"/>
</dbReference>
<evidence type="ECO:0000259" key="1">
    <source>
        <dbReference type="PROSITE" id="PS51918"/>
    </source>
</evidence>
<evidence type="ECO:0000313" key="2">
    <source>
        <dbReference type="EMBL" id="GGM65742.1"/>
    </source>
</evidence>
<dbReference type="PANTHER" id="PTHR42731:SF4">
    <property type="entry name" value="RADICAL SAM DOMAIN PROTEIN"/>
    <property type="match status" value="1"/>
</dbReference>
<dbReference type="GO" id="GO:0003824">
    <property type="term" value="F:catalytic activity"/>
    <property type="evidence" value="ECO:0007669"/>
    <property type="project" value="InterPro"/>
</dbReference>
<name>A0AA37BP61_9ARCH</name>
<reference evidence="2" key="2">
    <citation type="submission" date="2022-09" db="EMBL/GenBank/DDBJ databases">
        <authorList>
            <person name="Sun Q."/>
            <person name="Ohkuma M."/>
        </authorList>
    </citation>
    <scope>NUCLEOTIDE SEQUENCE</scope>
    <source>
        <strain evidence="2">JCM 13583</strain>
    </source>
</reference>
<dbReference type="SFLD" id="SFLDS00029">
    <property type="entry name" value="Radical_SAM"/>
    <property type="match status" value="1"/>
</dbReference>
<dbReference type="GO" id="GO:0051536">
    <property type="term" value="F:iron-sulfur cluster binding"/>
    <property type="evidence" value="ECO:0007669"/>
    <property type="project" value="InterPro"/>
</dbReference>
<dbReference type="Gene3D" id="3.80.30.20">
    <property type="entry name" value="tm_1862 like domain"/>
    <property type="match status" value="1"/>
</dbReference>
<keyword evidence="3" id="KW-1185">Reference proteome</keyword>
<dbReference type="SMART" id="SM00729">
    <property type="entry name" value="Elp3"/>
    <property type="match status" value="1"/>
</dbReference>
<dbReference type="PROSITE" id="PS51918">
    <property type="entry name" value="RADICAL_SAM"/>
    <property type="match status" value="1"/>
</dbReference>
<dbReference type="AlphaFoldDB" id="A0AA37BP61"/>
<dbReference type="RefSeq" id="WP_188679231.1">
    <property type="nucleotide sequence ID" value="NZ_BMNY01000001.1"/>
</dbReference>
<protein>
    <submittedName>
        <fullName evidence="2">Radical SAM protein</fullName>
    </submittedName>
</protein>
<dbReference type="EMBL" id="BMNY01000001">
    <property type="protein sequence ID" value="GGM65742.1"/>
    <property type="molecule type" value="Genomic_DNA"/>
</dbReference>
<dbReference type="Pfam" id="PF04055">
    <property type="entry name" value="Radical_SAM"/>
    <property type="match status" value="1"/>
</dbReference>